<dbReference type="EMBL" id="JMQC01000008">
    <property type="protein sequence ID" value="KFN01802.1"/>
    <property type="molecule type" value="Genomic_DNA"/>
</dbReference>
<dbReference type="AlphaFoldDB" id="A0A090YU69"/>
<protein>
    <submittedName>
        <fullName evidence="1">Uncharacterized protein</fullName>
    </submittedName>
</protein>
<dbReference type="PATRIC" id="fig|1405.8.peg.5142"/>
<organism evidence="1 3">
    <name type="scientific">Bacillus clarus</name>
    <dbReference type="NCBI Taxonomy" id="2338372"/>
    <lineage>
        <taxon>Bacteria</taxon>
        <taxon>Bacillati</taxon>
        <taxon>Bacillota</taxon>
        <taxon>Bacilli</taxon>
        <taxon>Bacillales</taxon>
        <taxon>Bacillaceae</taxon>
        <taxon>Bacillus</taxon>
        <taxon>Bacillus cereus group</taxon>
    </lineage>
</organism>
<dbReference type="RefSeq" id="WP_042983780.1">
    <property type="nucleotide sequence ID" value="NZ_JMQC01000008.1"/>
</dbReference>
<sequence>MASHFSRFGKKCSGHHDDCWDKFEECKREHNERCDCCCVQGIRDELKKLVNHTVRIDTEGHSYAGIVTSVSCDVVKLAAIPGSHPAIVSLCKIEAIVLATTTVTAKLDLDGIDLANKA</sequence>
<dbReference type="Proteomes" id="UP000029389">
    <property type="component" value="Unassembled WGS sequence"/>
</dbReference>
<name>A0A090YU69_9BACI</name>
<dbReference type="Proteomes" id="UP000264294">
    <property type="component" value="Unassembled WGS sequence"/>
</dbReference>
<proteinExistence type="predicted"/>
<evidence type="ECO:0000313" key="1">
    <source>
        <dbReference type="EMBL" id="KFN01802.1"/>
    </source>
</evidence>
<reference evidence="1 3" key="1">
    <citation type="submission" date="2014-04" db="EMBL/GenBank/DDBJ databases">
        <authorList>
            <person name="Bishop-Lilly K.A."/>
            <person name="Broomall S.M."/>
            <person name="Chain P.S."/>
            <person name="Chertkov O."/>
            <person name="Coyne S.R."/>
            <person name="Daligault H.E."/>
            <person name="Davenport K.W."/>
            <person name="Erkkila T."/>
            <person name="Frey K.G."/>
            <person name="Gibbons H.S."/>
            <person name="Gu W."/>
            <person name="Jaissle J."/>
            <person name="Johnson S.L."/>
            <person name="Koroleva G.I."/>
            <person name="Ladner J.T."/>
            <person name="Lo C.-C."/>
            <person name="Minogue T.D."/>
            <person name="Munk C."/>
            <person name="Palacios G.F."/>
            <person name="Redden C.L."/>
            <person name="Rosenzweig C.N."/>
            <person name="Scholz M.B."/>
            <person name="Teshima H."/>
            <person name="Xu Y."/>
        </authorList>
    </citation>
    <scope>NUCLEOTIDE SEQUENCE [LARGE SCALE GENOMIC DNA]</scope>
    <source>
        <strain evidence="1 3">BHP</strain>
    </source>
</reference>
<accession>A0A090YU69</accession>
<dbReference type="EMBL" id="QVOD01000041">
    <property type="protein sequence ID" value="RFT63933.1"/>
    <property type="molecule type" value="Genomic_DNA"/>
</dbReference>
<comment type="caution">
    <text evidence="1">The sequence shown here is derived from an EMBL/GenBank/DDBJ whole genome shotgun (WGS) entry which is preliminary data.</text>
</comment>
<evidence type="ECO:0000313" key="2">
    <source>
        <dbReference type="EMBL" id="RFT63933.1"/>
    </source>
</evidence>
<evidence type="ECO:0000313" key="4">
    <source>
        <dbReference type="Proteomes" id="UP000264294"/>
    </source>
</evidence>
<reference evidence="2 4" key="2">
    <citation type="submission" date="2018-08" db="EMBL/GenBank/DDBJ databases">
        <title>Bacillus clarus sp. nov. strain PS00077A.</title>
        <authorList>
            <person name="Mendez Acevedo M."/>
            <person name="Carroll L."/>
            <person name="Mukherjee M."/>
            <person name="Wiedmann M."/>
            <person name="Kovac J."/>
        </authorList>
    </citation>
    <scope>NUCLEOTIDE SEQUENCE [LARGE SCALE GENOMIC DNA]</scope>
    <source>
        <strain evidence="2 4">PS00077A</strain>
    </source>
</reference>
<evidence type="ECO:0000313" key="3">
    <source>
        <dbReference type="Proteomes" id="UP000029389"/>
    </source>
</evidence>
<gene>
    <name evidence="2" type="ORF">D0U04_23470</name>
    <name evidence="1" type="ORF">DJ93_4992</name>
</gene>
<keyword evidence="4" id="KW-1185">Reference proteome</keyword>